<evidence type="ECO:0008006" key="4">
    <source>
        <dbReference type="Google" id="ProtNLM"/>
    </source>
</evidence>
<keyword evidence="1" id="KW-1133">Transmembrane helix</keyword>
<keyword evidence="1" id="KW-0472">Membrane</keyword>
<name>A0A9P6UPL8_9FUNG</name>
<keyword evidence="1" id="KW-0812">Transmembrane</keyword>
<feature type="transmembrane region" description="Helical" evidence="1">
    <location>
        <begin position="20"/>
        <end position="47"/>
    </location>
</feature>
<feature type="transmembrane region" description="Helical" evidence="1">
    <location>
        <begin position="92"/>
        <end position="114"/>
    </location>
</feature>
<reference evidence="2" key="1">
    <citation type="journal article" date="2020" name="Fungal Divers.">
        <title>Resolving the Mortierellaceae phylogeny through synthesis of multi-gene phylogenetics and phylogenomics.</title>
        <authorList>
            <person name="Vandepol N."/>
            <person name="Liber J."/>
            <person name="Desiro A."/>
            <person name="Na H."/>
            <person name="Kennedy M."/>
            <person name="Barry K."/>
            <person name="Grigoriev I.V."/>
            <person name="Miller A.N."/>
            <person name="O'Donnell K."/>
            <person name="Stajich J.E."/>
            <person name="Bonito G."/>
        </authorList>
    </citation>
    <scope>NUCLEOTIDE SEQUENCE</scope>
    <source>
        <strain evidence="2">REB-010B</strain>
    </source>
</reference>
<dbReference type="Proteomes" id="UP000738325">
    <property type="component" value="Unassembled WGS sequence"/>
</dbReference>
<proteinExistence type="predicted"/>
<dbReference type="EMBL" id="JAAAIP010000658">
    <property type="protein sequence ID" value="KAG0313941.1"/>
    <property type="molecule type" value="Genomic_DNA"/>
</dbReference>
<accession>A0A9P6UPL8</accession>
<dbReference type="OrthoDB" id="5954308at2759"/>
<gene>
    <name evidence="2" type="ORF">BGZ99_008472</name>
</gene>
<comment type="caution">
    <text evidence="2">The sequence shown here is derived from an EMBL/GenBank/DDBJ whole genome shotgun (WGS) entry which is preliminary data.</text>
</comment>
<protein>
    <recommendedName>
        <fullName evidence="4">DUF1772-domain-containing protein</fullName>
    </recommendedName>
</protein>
<dbReference type="Pfam" id="PF08592">
    <property type="entry name" value="Anthrone_oxy"/>
    <property type="match status" value="1"/>
</dbReference>
<dbReference type="InterPro" id="IPR013901">
    <property type="entry name" value="Anthrone_oxy"/>
</dbReference>
<organism evidence="2 3">
    <name type="scientific">Dissophora globulifera</name>
    <dbReference type="NCBI Taxonomy" id="979702"/>
    <lineage>
        <taxon>Eukaryota</taxon>
        <taxon>Fungi</taxon>
        <taxon>Fungi incertae sedis</taxon>
        <taxon>Mucoromycota</taxon>
        <taxon>Mortierellomycotina</taxon>
        <taxon>Mortierellomycetes</taxon>
        <taxon>Mortierellales</taxon>
        <taxon>Mortierellaceae</taxon>
        <taxon>Dissophora</taxon>
    </lineage>
</organism>
<dbReference type="AlphaFoldDB" id="A0A9P6UPL8"/>
<keyword evidence="3" id="KW-1185">Reference proteome</keyword>
<evidence type="ECO:0000313" key="2">
    <source>
        <dbReference type="EMBL" id="KAG0313941.1"/>
    </source>
</evidence>
<evidence type="ECO:0000313" key="3">
    <source>
        <dbReference type="Proteomes" id="UP000738325"/>
    </source>
</evidence>
<evidence type="ECO:0000256" key="1">
    <source>
        <dbReference type="SAM" id="Phobius"/>
    </source>
</evidence>
<dbReference type="PANTHER" id="PTHR36535:SF1">
    <property type="entry name" value="DUF1772 DOMAIN-CONTAINING PROTEIN"/>
    <property type="match status" value="1"/>
</dbReference>
<sequence>MPVATPGFRALASTANFLLATNVVTVAAMGIFAGSALHSNTVVMPALRNFASSSSLAVWAEIYLRGRPLQVVTVAISSLGASALFYKTRNPYYLAGAALIAAIAPYTSLLLYPINHQLLDFRKHGRDDPAVEEMLVHWSTIQSGRTLLSCSAMVVTLYGALQGHKLTL</sequence>
<dbReference type="PANTHER" id="PTHR36535">
    <property type="entry name" value="YALI0E30327P"/>
    <property type="match status" value="1"/>
</dbReference>